<dbReference type="KEGG" id="sapo:SAPIO_CDS1987"/>
<name>A0A084GE68_PSEDA</name>
<dbReference type="OMA" id="WILMENV"/>
<reference evidence="1 2" key="1">
    <citation type="journal article" date="2014" name="Genome Announc.">
        <title>Draft genome sequence of the pathogenic fungus Scedosporium apiospermum.</title>
        <authorList>
            <person name="Vandeputte P."/>
            <person name="Ghamrawi S."/>
            <person name="Rechenmann M."/>
            <person name="Iltis A."/>
            <person name="Giraud S."/>
            <person name="Fleury M."/>
            <person name="Thornton C."/>
            <person name="Delhaes L."/>
            <person name="Meyer W."/>
            <person name="Papon N."/>
            <person name="Bouchara J.P."/>
        </authorList>
    </citation>
    <scope>NUCLEOTIDE SEQUENCE [LARGE SCALE GENOMIC DNA]</scope>
    <source>
        <strain evidence="1 2">IHEM 14462</strain>
    </source>
</reference>
<keyword evidence="2" id="KW-1185">Reference proteome</keyword>
<dbReference type="RefSeq" id="XP_016645429.1">
    <property type="nucleotide sequence ID" value="XM_016785132.1"/>
</dbReference>
<sequence>MSAADVTRPKACITCAASKRNLGDWAAAATATAPGQDLSFLPSTTLIPDDVINATTLLDPFTESTEHGLQLLGSGQFFVGDTDLWFLQDESWAKQHKRQPKPPRKSTDFEMEVFIGAVREMLRSWVTDGHNGFIHEQLYKKGMCACTQDAFTTLAAYTSCTPAVKGTILQIAEDRCSALVLQGLLDAAEGSECDAQAVRMALGRTQALFTYLFILIFDGSVWARASAERQVPILRTWLVQLLSTTHKYCDECRQSLEGRLPLRRTTTAGIFDDNYYEAATELWKHWILTESVRRSQIVIEAVLNIYMCMVTGLAECTGLISFTARRGLWDAKSAVRWLELSWARTPLLASPVSAELCISQYAAEEIDEFAKAVWACAIGTEKMQCWTDKSNRSKEENQFSLV</sequence>
<evidence type="ECO:0000313" key="2">
    <source>
        <dbReference type="Proteomes" id="UP000028545"/>
    </source>
</evidence>
<dbReference type="AlphaFoldDB" id="A0A084GE68"/>
<proteinExistence type="predicted"/>
<accession>A0A084GE68</accession>
<evidence type="ECO:0000313" key="1">
    <source>
        <dbReference type="EMBL" id="KEZ45630.1"/>
    </source>
</evidence>
<protein>
    <submittedName>
        <fullName evidence="1">Uncharacterized protein</fullName>
    </submittedName>
</protein>
<dbReference type="VEuPathDB" id="FungiDB:SAPIO_CDS1987"/>
<dbReference type="Proteomes" id="UP000028545">
    <property type="component" value="Unassembled WGS sequence"/>
</dbReference>
<dbReference type="GeneID" id="27721059"/>
<comment type="caution">
    <text evidence="1">The sequence shown here is derived from an EMBL/GenBank/DDBJ whole genome shotgun (WGS) entry which is preliminary data.</text>
</comment>
<dbReference type="OrthoDB" id="5355161at2759"/>
<dbReference type="HOGENOM" id="CLU_024655_0_0_1"/>
<dbReference type="EMBL" id="JOWA01000077">
    <property type="protein sequence ID" value="KEZ45630.1"/>
    <property type="molecule type" value="Genomic_DNA"/>
</dbReference>
<organism evidence="1 2">
    <name type="scientific">Pseudallescheria apiosperma</name>
    <name type="common">Scedosporium apiospermum</name>
    <dbReference type="NCBI Taxonomy" id="563466"/>
    <lineage>
        <taxon>Eukaryota</taxon>
        <taxon>Fungi</taxon>
        <taxon>Dikarya</taxon>
        <taxon>Ascomycota</taxon>
        <taxon>Pezizomycotina</taxon>
        <taxon>Sordariomycetes</taxon>
        <taxon>Hypocreomycetidae</taxon>
        <taxon>Microascales</taxon>
        <taxon>Microascaceae</taxon>
        <taxon>Scedosporium</taxon>
    </lineage>
</organism>
<gene>
    <name evidence="1" type="ORF">SAPIO_CDS1987</name>
</gene>